<evidence type="ECO:0000259" key="6">
    <source>
        <dbReference type="Pfam" id="PF01694"/>
    </source>
</evidence>
<feature type="transmembrane region" description="Helical" evidence="5">
    <location>
        <begin position="168"/>
        <end position="188"/>
    </location>
</feature>
<feature type="transmembrane region" description="Helical" evidence="5">
    <location>
        <begin position="241"/>
        <end position="262"/>
    </location>
</feature>
<dbReference type="SUPFAM" id="SSF144091">
    <property type="entry name" value="Rhomboid-like"/>
    <property type="match status" value="1"/>
</dbReference>
<dbReference type="GO" id="GO:0016020">
    <property type="term" value="C:membrane"/>
    <property type="evidence" value="ECO:0007669"/>
    <property type="project" value="UniProtKB-SubCell"/>
</dbReference>
<keyword evidence="7" id="KW-0378">Hydrolase</keyword>
<feature type="domain" description="Peptidase S54 rhomboid" evidence="6">
    <location>
        <begin position="100"/>
        <end position="259"/>
    </location>
</feature>
<dbReference type="EMBL" id="QPEX01000006">
    <property type="protein sequence ID" value="RCS56038.1"/>
    <property type="molecule type" value="Genomic_DNA"/>
</dbReference>
<name>A0A368KXQ1_9BACT</name>
<dbReference type="AlphaFoldDB" id="A0A368KXQ1"/>
<evidence type="ECO:0000256" key="5">
    <source>
        <dbReference type="SAM" id="Phobius"/>
    </source>
</evidence>
<keyword evidence="3 5" id="KW-1133">Transmembrane helix</keyword>
<dbReference type="PANTHER" id="PTHR43066">
    <property type="entry name" value="RHOMBOID-RELATED PROTEIN"/>
    <property type="match status" value="1"/>
</dbReference>
<dbReference type="Gene3D" id="1.20.1540.10">
    <property type="entry name" value="Rhomboid-like"/>
    <property type="match status" value="1"/>
</dbReference>
<evidence type="ECO:0000256" key="1">
    <source>
        <dbReference type="ARBA" id="ARBA00004141"/>
    </source>
</evidence>
<keyword evidence="7" id="KW-0645">Protease</keyword>
<feature type="transmembrane region" description="Helical" evidence="5">
    <location>
        <begin position="136"/>
        <end position="161"/>
    </location>
</feature>
<comment type="caution">
    <text evidence="7">The sequence shown here is derived from an EMBL/GenBank/DDBJ whole genome shotgun (WGS) entry which is preliminary data.</text>
</comment>
<dbReference type="Pfam" id="PF01694">
    <property type="entry name" value="Rhomboid"/>
    <property type="match status" value="1"/>
</dbReference>
<evidence type="ECO:0000256" key="2">
    <source>
        <dbReference type="ARBA" id="ARBA00022692"/>
    </source>
</evidence>
<dbReference type="GO" id="GO:0006508">
    <property type="term" value="P:proteolysis"/>
    <property type="evidence" value="ECO:0007669"/>
    <property type="project" value="UniProtKB-KW"/>
</dbReference>
<organism evidence="7 8">
    <name type="scientific">Bremerella cremea</name>
    <dbReference type="NCBI Taxonomy" id="1031537"/>
    <lineage>
        <taxon>Bacteria</taxon>
        <taxon>Pseudomonadati</taxon>
        <taxon>Planctomycetota</taxon>
        <taxon>Planctomycetia</taxon>
        <taxon>Pirellulales</taxon>
        <taxon>Pirellulaceae</taxon>
        <taxon>Bremerella</taxon>
    </lineage>
</organism>
<dbReference type="Proteomes" id="UP000253562">
    <property type="component" value="Unassembled WGS sequence"/>
</dbReference>
<dbReference type="InterPro" id="IPR035952">
    <property type="entry name" value="Rhomboid-like_sf"/>
</dbReference>
<comment type="subcellular location">
    <subcellularLocation>
        <location evidence="1">Membrane</location>
        <topology evidence="1">Multi-pass membrane protein</topology>
    </subcellularLocation>
</comment>
<keyword evidence="2 5" id="KW-0812">Transmembrane</keyword>
<evidence type="ECO:0000256" key="3">
    <source>
        <dbReference type="ARBA" id="ARBA00022989"/>
    </source>
</evidence>
<evidence type="ECO:0000313" key="7">
    <source>
        <dbReference type="EMBL" id="RCS56038.1"/>
    </source>
</evidence>
<feature type="transmembrane region" description="Helical" evidence="5">
    <location>
        <begin position="208"/>
        <end position="229"/>
    </location>
</feature>
<reference evidence="7 8" key="1">
    <citation type="submission" date="2018-07" db="EMBL/GenBank/DDBJ databases">
        <title>Comparative genomes isolates from brazilian mangrove.</title>
        <authorList>
            <person name="De Araujo J.E."/>
            <person name="Taketani R.G."/>
            <person name="Silva M.C.P."/>
            <person name="Lourenco M.V."/>
            <person name="Oliveira V.M."/>
            <person name="Andreote F.D."/>
        </authorList>
    </citation>
    <scope>NUCLEOTIDE SEQUENCE [LARGE SCALE GENOMIC DNA]</scope>
    <source>
        <strain evidence="7 8">HEX PRIS-MGV</strain>
    </source>
</reference>
<protein>
    <submittedName>
        <fullName evidence="7">Rhomboid family intramembrane serine protease</fullName>
    </submittedName>
</protein>
<accession>A0A368KXQ1</accession>
<proteinExistence type="predicted"/>
<feature type="transmembrane region" description="Helical" evidence="5">
    <location>
        <begin position="37"/>
        <end position="57"/>
    </location>
</feature>
<sequence length="436" mass="49164">MARFLPTGRITFRSSLPRTFPRSNLLVLIPYGTDAPLYHLPVITVTLVVLNVAIFFAEPIHRLATGTQQHPLEVITEAVLVRQAEQPKEYQLQFGEGLKPWQWITSSFLHGNLLHLVSNMIFLTLFGLIVEGKLGWWKFLGVYLAICAVAGFLAQGFISLVNPGYEGTALGASDAICGLMAICILWAPLNNIQVVVNFRFHYNWHFEIPVAAFAGIYLLLDIISTLFFATYARSFAPFTAFLHTCGAVVGAAVGLAFLKWNWVDCDGYDAFTVIQGGHQRNHYRGELETPSIDTVTTLTTDQGLKQIQDILQEGQQPQLAYRAHLSMAHRHPKWHLPDREFLQIIQQLCRQQHFDDAVLSMRDYLKTPRAKQDQVRLKLASLLLDPLQRPSQALEALKQVDTTKLNAKEKTLYQQAAQQTQQLRSTGVIDSLHFED</sequence>
<dbReference type="GO" id="GO:0004252">
    <property type="term" value="F:serine-type endopeptidase activity"/>
    <property type="evidence" value="ECO:0007669"/>
    <property type="project" value="InterPro"/>
</dbReference>
<gene>
    <name evidence="7" type="ORF">DTL42_01225</name>
</gene>
<keyword evidence="4 5" id="KW-0472">Membrane</keyword>
<evidence type="ECO:0000256" key="4">
    <source>
        <dbReference type="ARBA" id="ARBA00023136"/>
    </source>
</evidence>
<dbReference type="PANTHER" id="PTHR43066:SF5">
    <property type="entry name" value="RHOMBOID-LIKE PROTEIN 11, CHLOROPLASTIC-RELATED"/>
    <property type="match status" value="1"/>
</dbReference>
<feature type="transmembrane region" description="Helical" evidence="5">
    <location>
        <begin position="113"/>
        <end position="130"/>
    </location>
</feature>
<dbReference type="InterPro" id="IPR022764">
    <property type="entry name" value="Peptidase_S54_rhomboid_dom"/>
</dbReference>
<evidence type="ECO:0000313" key="8">
    <source>
        <dbReference type="Proteomes" id="UP000253562"/>
    </source>
</evidence>